<feature type="region of interest" description="Disordered" evidence="1">
    <location>
        <begin position="932"/>
        <end position="989"/>
    </location>
</feature>
<feature type="compositionally biased region" description="Low complexity" evidence="1">
    <location>
        <begin position="833"/>
        <end position="843"/>
    </location>
</feature>
<feature type="region of interest" description="Disordered" evidence="1">
    <location>
        <begin position="180"/>
        <end position="297"/>
    </location>
</feature>
<feature type="region of interest" description="Disordered" evidence="1">
    <location>
        <begin position="665"/>
        <end position="723"/>
    </location>
</feature>
<proteinExistence type="predicted"/>
<dbReference type="Proteomes" id="UP001275084">
    <property type="component" value="Unassembled WGS sequence"/>
</dbReference>
<feature type="compositionally biased region" description="Basic and acidic residues" evidence="1">
    <location>
        <begin position="543"/>
        <end position="556"/>
    </location>
</feature>
<gene>
    <name evidence="2" type="ORF">B0T25DRAFT_87031</name>
</gene>
<feature type="compositionally biased region" description="Polar residues" evidence="1">
    <location>
        <begin position="1"/>
        <end position="23"/>
    </location>
</feature>
<feature type="compositionally biased region" description="Low complexity" evidence="1">
    <location>
        <begin position="779"/>
        <end position="799"/>
    </location>
</feature>
<organism evidence="2 3">
    <name type="scientific">Lasiosphaeria hispida</name>
    <dbReference type="NCBI Taxonomy" id="260671"/>
    <lineage>
        <taxon>Eukaryota</taxon>
        <taxon>Fungi</taxon>
        <taxon>Dikarya</taxon>
        <taxon>Ascomycota</taxon>
        <taxon>Pezizomycotina</taxon>
        <taxon>Sordariomycetes</taxon>
        <taxon>Sordariomycetidae</taxon>
        <taxon>Sordariales</taxon>
        <taxon>Lasiosphaeriaceae</taxon>
        <taxon>Lasiosphaeria</taxon>
    </lineage>
</organism>
<feature type="region of interest" description="Disordered" evidence="1">
    <location>
        <begin position="891"/>
        <end position="919"/>
    </location>
</feature>
<sequence>MIPSSRQSVTMDVTSLLNSSSAALQRRDSIGSSTPSATGDTTATSTAVPTPSPGQSPSGRTSGAVSPNRNRTPWDAGGYSLPLTLDTTSIPKFTSNMGRPAFYNSSYSPTGDGSRTNSTSPKSPTHKFSDSRSSLSSYTSSSTTSLSHSRISSLSTVSEHQPFTAVFSDQLPLTYFADRSTSSFTDHPTTSVADYPTTSVDDHPTSSADDYPTTSVADNAPSSFVGTRTSFANSSSSNSTMPPKLPKKIIVADLGVPRHSNNSSPANDHRMPTGRQAGADNLGPPMVPPGSYPAAYQIDSEPYPYESVGSPSDAVMIRRGSDSALGSDNAPDQRPTNGYLQPQAEPTRAHRRTVSAPDFSGVAAPVPGDASSPIAIDDSVGTPALIAANNSVGTTPTYPGSYRGPNLEPIITQAQLDDKIADFEALRKEIEEGIVNRERPCMYQTKCTLPQVNVRKAISHILGRNKACTRRIPDPVWTHFCRKHYQRCRYRNGPEYAITQSRLIQEQLFRVQVWSDHNQRQGRPEEGTLVDWALAIRKREKMRVAKKEGKSRKKEDLPEEIPGEDDQSSSDDDEKPSAVNIWLHHKLRTGYSTREMIKLAMQIQVEVESSGRQAIPDVEILPNIKMGGEGLGSIKRPKPGAHKPKHAKAYSTGMALVKPEEPKFISRRPSHPIVGTEGRQDDEPARKRQRIQDIPDEFRDSRRETPRTENRTVPSMQPIPERRMLPTPLPGYGNGMNAGHQRSLSDAGAFTAPPLNPWGAPTYGAHYSQQHGGFPPAPSQHQSYSQQPYANNNNNNNNNVFQFHGGSRLPTNLGPEYDWSNQGNGQPLPPPSSYQSQPHQPEPYMGSAGPRYGSVKHARHNSSPAPMYGSNVAPVPHRLMLQRPSWQVPMRNDQEATSGHHHSPSTGSTAGNNGSSWQRQSGAALYQAASANYSAQHQQAAYPLAPAQNTNGNMSRVGENGGTYSHDGTAGENGEKRDGYEQNQYPPRR</sequence>
<feature type="region of interest" description="Disordered" evidence="1">
    <location>
        <begin position="543"/>
        <end position="576"/>
    </location>
</feature>
<evidence type="ECO:0000256" key="1">
    <source>
        <dbReference type="SAM" id="MobiDB-lite"/>
    </source>
</evidence>
<feature type="compositionally biased region" description="Polar residues" evidence="1">
    <location>
        <begin position="180"/>
        <end position="232"/>
    </location>
</feature>
<name>A0AAJ0HPL3_9PEZI</name>
<keyword evidence="3" id="KW-1185">Reference proteome</keyword>
<feature type="compositionally biased region" description="Polar residues" evidence="1">
    <location>
        <begin position="55"/>
        <end position="71"/>
    </location>
</feature>
<feature type="compositionally biased region" description="Low complexity" evidence="1">
    <location>
        <begin position="131"/>
        <end position="148"/>
    </location>
</feature>
<reference evidence="2" key="1">
    <citation type="journal article" date="2023" name="Mol. Phylogenet. Evol.">
        <title>Genome-scale phylogeny and comparative genomics of the fungal order Sordariales.</title>
        <authorList>
            <person name="Hensen N."/>
            <person name="Bonometti L."/>
            <person name="Westerberg I."/>
            <person name="Brannstrom I.O."/>
            <person name="Guillou S."/>
            <person name="Cros-Aarteil S."/>
            <person name="Calhoun S."/>
            <person name="Haridas S."/>
            <person name="Kuo A."/>
            <person name="Mondo S."/>
            <person name="Pangilinan J."/>
            <person name="Riley R."/>
            <person name="LaButti K."/>
            <person name="Andreopoulos B."/>
            <person name="Lipzen A."/>
            <person name="Chen C."/>
            <person name="Yan M."/>
            <person name="Daum C."/>
            <person name="Ng V."/>
            <person name="Clum A."/>
            <person name="Steindorff A."/>
            <person name="Ohm R.A."/>
            <person name="Martin F."/>
            <person name="Silar P."/>
            <person name="Natvig D.O."/>
            <person name="Lalanne C."/>
            <person name="Gautier V."/>
            <person name="Ament-Velasquez S.L."/>
            <person name="Kruys A."/>
            <person name="Hutchinson M.I."/>
            <person name="Powell A.J."/>
            <person name="Barry K."/>
            <person name="Miller A.N."/>
            <person name="Grigoriev I.V."/>
            <person name="Debuchy R."/>
            <person name="Gladieux P."/>
            <person name="Hiltunen Thoren M."/>
            <person name="Johannesson H."/>
        </authorList>
    </citation>
    <scope>NUCLEOTIDE SEQUENCE</scope>
    <source>
        <strain evidence="2">CBS 955.72</strain>
    </source>
</reference>
<evidence type="ECO:0008006" key="4">
    <source>
        <dbReference type="Google" id="ProtNLM"/>
    </source>
</evidence>
<feature type="compositionally biased region" description="Low complexity" evidence="1">
    <location>
        <begin position="904"/>
        <end position="916"/>
    </location>
</feature>
<feature type="region of interest" description="Disordered" evidence="1">
    <location>
        <begin position="321"/>
        <end position="351"/>
    </location>
</feature>
<dbReference type="EMBL" id="JAUIQD010000002">
    <property type="protein sequence ID" value="KAK3359114.1"/>
    <property type="molecule type" value="Genomic_DNA"/>
</dbReference>
<feature type="region of interest" description="Disordered" evidence="1">
    <location>
        <begin position="1"/>
        <end position="148"/>
    </location>
</feature>
<feature type="region of interest" description="Disordered" evidence="1">
    <location>
        <begin position="767"/>
        <end position="871"/>
    </location>
</feature>
<feature type="compositionally biased region" description="Acidic residues" evidence="1">
    <location>
        <begin position="557"/>
        <end position="574"/>
    </location>
</feature>
<reference evidence="2" key="2">
    <citation type="submission" date="2023-06" db="EMBL/GenBank/DDBJ databases">
        <authorList>
            <consortium name="Lawrence Berkeley National Laboratory"/>
            <person name="Haridas S."/>
            <person name="Hensen N."/>
            <person name="Bonometti L."/>
            <person name="Westerberg I."/>
            <person name="Brannstrom I.O."/>
            <person name="Guillou S."/>
            <person name="Cros-Aarteil S."/>
            <person name="Calhoun S."/>
            <person name="Kuo A."/>
            <person name="Mondo S."/>
            <person name="Pangilinan J."/>
            <person name="Riley R."/>
            <person name="Labutti K."/>
            <person name="Andreopoulos B."/>
            <person name="Lipzen A."/>
            <person name="Chen C."/>
            <person name="Yanf M."/>
            <person name="Daum C."/>
            <person name="Ng V."/>
            <person name="Clum A."/>
            <person name="Steindorff A."/>
            <person name="Ohm R."/>
            <person name="Martin F."/>
            <person name="Silar P."/>
            <person name="Natvig D."/>
            <person name="Lalanne C."/>
            <person name="Gautier V."/>
            <person name="Ament-Velasquez S.L."/>
            <person name="Kruys A."/>
            <person name="Hutchinson M.I."/>
            <person name="Powell A.J."/>
            <person name="Barry K."/>
            <person name="Miller A.N."/>
            <person name="Grigoriev I.V."/>
            <person name="Debuchy R."/>
            <person name="Gladieux P."/>
            <person name="Thoren M.H."/>
            <person name="Johannesson H."/>
        </authorList>
    </citation>
    <scope>NUCLEOTIDE SEQUENCE</scope>
    <source>
        <strain evidence="2">CBS 955.72</strain>
    </source>
</reference>
<comment type="caution">
    <text evidence="2">The sequence shown here is derived from an EMBL/GenBank/DDBJ whole genome shotgun (WGS) entry which is preliminary data.</text>
</comment>
<feature type="compositionally biased region" description="Polar residues" evidence="1">
    <location>
        <begin position="85"/>
        <end position="123"/>
    </location>
</feature>
<evidence type="ECO:0000313" key="3">
    <source>
        <dbReference type="Proteomes" id="UP001275084"/>
    </source>
</evidence>
<dbReference type="AlphaFoldDB" id="A0AAJ0HPL3"/>
<protein>
    <recommendedName>
        <fullName evidence="4">ORP1 like protein</fullName>
    </recommendedName>
</protein>
<accession>A0AAJ0HPL3</accession>
<evidence type="ECO:0000313" key="2">
    <source>
        <dbReference type="EMBL" id="KAK3359114.1"/>
    </source>
</evidence>
<feature type="compositionally biased region" description="Basic and acidic residues" evidence="1">
    <location>
        <begin position="678"/>
        <end position="710"/>
    </location>
</feature>
<feature type="compositionally biased region" description="Low complexity" evidence="1">
    <location>
        <begin position="31"/>
        <end position="49"/>
    </location>
</feature>